<reference evidence="1 2" key="1">
    <citation type="submission" date="2024-03" db="EMBL/GenBank/DDBJ databases">
        <title>Novel species of the genus Variovorax.</title>
        <authorList>
            <person name="Liu Q."/>
            <person name="Xin Y.-H."/>
        </authorList>
    </citation>
    <scope>NUCLEOTIDE SEQUENCE [LARGE SCALE GENOMIC DNA]</scope>
    <source>
        <strain evidence="1 2">KACC 18501</strain>
    </source>
</reference>
<keyword evidence="2" id="KW-1185">Reference proteome</keyword>
<evidence type="ECO:0000313" key="1">
    <source>
        <dbReference type="EMBL" id="MEJ8822533.1"/>
    </source>
</evidence>
<dbReference type="RefSeq" id="WP_340363579.1">
    <property type="nucleotide sequence ID" value="NZ_JBBKZV010000005.1"/>
</dbReference>
<dbReference type="Proteomes" id="UP001363010">
    <property type="component" value="Unassembled WGS sequence"/>
</dbReference>
<evidence type="ECO:0000313" key="2">
    <source>
        <dbReference type="Proteomes" id="UP001363010"/>
    </source>
</evidence>
<name>A0ABU8VXQ3_9BURK</name>
<protein>
    <submittedName>
        <fullName evidence="1">Uncharacterized protein</fullName>
    </submittedName>
</protein>
<proteinExistence type="predicted"/>
<organism evidence="1 2">
    <name type="scientific">Variovorax humicola</name>
    <dbReference type="NCBI Taxonomy" id="1769758"/>
    <lineage>
        <taxon>Bacteria</taxon>
        <taxon>Pseudomonadati</taxon>
        <taxon>Pseudomonadota</taxon>
        <taxon>Betaproteobacteria</taxon>
        <taxon>Burkholderiales</taxon>
        <taxon>Comamonadaceae</taxon>
        <taxon>Variovorax</taxon>
    </lineage>
</organism>
<comment type="caution">
    <text evidence="1">The sequence shown here is derived from an EMBL/GenBank/DDBJ whole genome shotgun (WGS) entry which is preliminary data.</text>
</comment>
<dbReference type="EMBL" id="JBBKZV010000005">
    <property type="protein sequence ID" value="MEJ8822533.1"/>
    <property type="molecule type" value="Genomic_DNA"/>
</dbReference>
<gene>
    <name evidence="1" type="ORF">WKW80_10855</name>
</gene>
<accession>A0ABU8VXQ3</accession>
<sequence>MSVEDGLGTLAGFLGILNSSGDEMLDTLTTIAPLKDMAYVAVIRQVGDAAI</sequence>